<keyword evidence="1" id="KW-0732">Signal</keyword>
<comment type="caution">
    <text evidence="2">The sequence shown here is derived from an EMBL/GenBank/DDBJ whole genome shotgun (WGS) entry which is preliminary data.</text>
</comment>
<keyword evidence="3" id="KW-1185">Reference proteome</keyword>
<feature type="chain" id="PRO_5032501910" description="Core-binding (CB) domain-containing protein" evidence="1">
    <location>
        <begin position="21"/>
        <end position="344"/>
    </location>
</feature>
<protein>
    <recommendedName>
        <fullName evidence="4">Core-binding (CB) domain-containing protein</fullName>
    </recommendedName>
</protein>
<accession>A0A813A3N1</accession>
<name>A0A813A3N1_9DINO</name>
<sequence length="344" mass="36973">ALLCQPLLLRLCPAFSPSSGASSPVPPQGTADATQHMLAVIRKFALSTLERYLRIAQQFLGFLEACNISFDGVTLAAVLDYLAAARASRSQDLEIHRISATSAIKALRWFHREQLTPAMQSPVISAYSSRSTAKDRKEALPIPMAIIAAWEQRACDPHTPLSTVLILGAALLAIHASLRFGDIQRVDFASLSLTTVALHGICFATKTTSQGQPFAVTLAGITGRDTHSCWPLHWLAALQRGCSPFRDKDGDPDFLWSAPHRTSVPLSNLRQHLIAPQCSLCVGLPPCLGRGPFPALRLAKHCNSSCASAKTSACLRAITETAPHSKAATIPLTAFTHSAAYLSH</sequence>
<evidence type="ECO:0000313" key="3">
    <source>
        <dbReference type="Proteomes" id="UP000601435"/>
    </source>
</evidence>
<evidence type="ECO:0000313" key="2">
    <source>
        <dbReference type="EMBL" id="CAE7851972.1"/>
    </source>
</evidence>
<gene>
    <name evidence="2" type="ORF">SNEC2469_LOCUS26460</name>
</gene>
<organism evidence="2 3">
    <name type="scientific">Symbiodinium necroappetens</name>
    <dbReference type="NCBI Taxonomy" id="1628268"/>
    <lineage>
        <taxon>Eukaryota</taxon>
        <taxon>Sar</taxon>
        <taxon>Alveolata</taxon>
        <taxon>Dinophyceae</taxon>
        <taxon>Suessiales</taxon>
        <taxon>Symbiodiniaceae</taxon>
        <taxon>Symbiodinium</taxon>
    </lineage>
</organism>
<reference evidence="2" key="1">
    <citation type="submission" date="2021-02" db="EMBL/GenBank/DDBJ databases">
        <authorList>
            <person name="Dougan E. K."/>
            <person name="Rhodes N."/>
            <person name="Thang M."/>
            <person name="Chan C."/>
        </authorList>
    </citation>
    <scope>NUCLEOTIDE SEQUENCE</scope>
</reference>
<dbReference type="Proteomes" id="UP000601435">
    <property type="component" value="Unassembled WGS sequence"/>
</dbReference>
<dbReference type="AlphaFoldDB" id="A0A813A3N1"/>
<feature type="signal peptide" evidence="1">
    <location>
        <begin position="1"/>
        <end position="20"/>
    </location>
</feature>
<evidence type="ECO:0008006" key="4">
    <source>
        <dbReference type="Google" id="ProtNLM"/>
    </source>
</evidence>
<feature type="non-terminal residue" evidence="2">
    <location>
        <position position="344"/>
    </location>
</feature>
<proteinExistence type="predicted"/>
<dbReference type="EMBL" id="CAJNJA010053915">
    <property type="protein sequence ID" value="CAE7851972.1"/>
    <property type="molecule type" value="Genomic_DNA"/>
</dbReference>
<evidence type="ECO:0000256" key="1">
    <source>
        <dbReference type="SAM" id="SignalP"/>
    </source>
</evidence>